<name>A0A7J6XC22_THATH</name>
<evidence type="ECO:0000313" key="4">
    <source>
        <dbReference type="EMBL" id="KAF5206385.1"/>
    </source>
</evidence>
<dbReference type="OrthoDB" id="1932220at2759"/>
<dbReference type="PANTHER" id="PTHR31623">
    <property type="entry name" value="F21J9.9"/>
    <property type="match status" value="1"/>
</dbReference>
<reference evidence="4 5" key="1">
    <citation type="submission" date="2020-06" db="EMBL/GenBank/DDBJ databases">
        <title>Transcriptomic and genomic resources for Thalictrum thalictroides and T. hernandezii: Facilitating candidate gene discovery in an emerging model plant lineage.</title>
        <authorList>
            <person name="Arias T."/>
            <person name="Riano-Pachon D.M."/>
            <person name="Di Stilio V.S."/>
        </authorList>
    </citation>
    <scope>NUCLEOTIDE SEQUENCE [LARGE SCALE GENOMIC DNA]</scope>
    <source>
        <strain evidence="5">cv. WT478/WT964</strain>
        <tissue evidence="4">Leaves</tissue>
    </source>
</reference>
<comment type="similarity">
    <text evidence="1">Belongs to the plant acyltransferase family.</text>
</comment>
<accession>A0A7J6XC22</accession>
<protein>
    <submittedName>
        <fullName evidence="4">Vinorine synthase</fullName>
    </submittedName>
</protein>
<proteinExistence type="inferred from homology"/>
<dbReference type="GO" id="GO:0016746">
    <property type="term" value="F:acyltransferase activity"/>
    <property type="evidence" value="ECO:0007669"/>
    <property type="project" value="UniProtKB-KW"/>
</dbReference>
<dbReference type="AlphaFoldDB" id="A0A7J6XC22"/>
<sequence>MTFTVEIIAKQTIKPSSPTPDNFRTLKLSLLDQFVPAVHVPLVLFYSSNADTEENENRLDHLKKSLSEILTYYYPLAGRIDGNDSISCNDEGIDFFKARANGHLNELLVGNWLT</sequence>
<evidence type="ECO:0000256" key="3">
    <source>
        <dbReference type="ARBA" id="ARBA00023315"/>
    </source>
</evidence>
<dbReference type="InterPro" id="IPR023213">
    <property type="entry name" value="CAT-like_dom_sf"/>
</dbReference>
<evidence type="ECO:0000256" key="2">
    <source>
        <dbReference type="ARBA" id="ARBA00022679"/>
    </source>
</evidence>
<dbReference type="Pfam" id="PF02458">
    <property type="entry name" value="Transferase"/>
    <property type="match status" value="1"/>
</dbReference>
<dbReference type="PANTHER" id="PTHR31623:SF110">
    <property type="entry name" value="VINORINE SYNTHASE-LIKE"/>
    <property type="match status" value="1"/>
</dbReference>
<dbReference type="Proteomes" id="UP000554482">
    <property type="component" value="Unassembled WGS sequence"/>
</dbReference>
<dbReference type="Gene3D" id="3.30.559.10">
    <property type="entry name" value="Chloramphenicol acetyltransferase-like domain"/>
    <property type="match status" value="1"/>
</dbReference>
<organism evidence="4 5">
    <name type="scientific">Thalictrum thalictroides</name>
    <name type="common">Rue-anemone</name>
    <name type="synonym">Anemone thalictroides</name>
    <dbReference type="NCBI Taxonomy" id="46969"/>
    <lineage>
        <taxon>Eukaryota</taxon>
        <taxon>Viridiplantae</taxon>
        <taxon>Streptophyta</taxon>
        <taxon>Embryophyta</taxon>
        <taxon>Tracheophyta</taxon>
        <taxon>Spermatophyta</taxon>
        <taxon>Magnoliopsida</taxon>
        <taxon>Ranunculales</taxon>
        <taxon>Ranunculaceae</taxon>
        <taxon>Thalictroideae</taxon>
        <taxon>Thalictrum</taxon>
    </lineage>
</organism>
<dbReference type="EMBL" id="JABWDY010002815">
    <property type="protein sequence ID" value="KAF5206385.1"/>
    <property type="molecule type" value="Genomic_DNA"/>
</dbReference>
<keyword evidence="2" id="KW-0808">Transferase</keyword>
<keyword evidence="3" id="KW-0012">Acyltransferase</keyword>
<gene>
    <name evidence="4" type="ORF">FRX31_004028</name>
</gene>
<keyword evidence="5" id="KW-1185">Reference proteome</keyword>
<evidence type="ECO:0000313" key="5">
    <source>
        <dbReference type="Proteomes" id="UP000554482"/>
    </source>
</evidence>
<evidence type="ECO:0000256" key="1">
    <source>
        <dbReference type="ARBA" id="ARBA00009861"/>
    </source>
</evidence>
<comment type="caution">
    <text evidence="4">The sequence shown here is derived from an EMBL/GenBank/DDBJ whole genome shotgun (WGS) entry which is preliminary data.</text>
</comment>